<dbReference type="Proteomes" id="UP000029736">
    <property type="component" value="Unassembled WGS sequence"/>
</dbReference>
<dbReference type="STRING" id="1524460.IX84_01930"/>
<evidence type="ECO:0008006" key="3">
    <source>
        <dbReference type="Google" id="ProtNLM"/>
    </source>
</evidence>
<keyword evidence="2" id="KW-1185">Reference proteome</keyword>
<dbReference type="Pfam" id="PF07609">
    <property type="entry name" value="DUF1572"/>
    <property type="match status" value="1"/>
</dbReference>
<organism evidence="1 2">
    <name type="scientific">Phaeodactylibacter xiamenensis</name>
    <dbReference type="NCBI Taxonomy" id="1524460"/>
    <lineage>
        <taxon>Bacteria</taxon>
        <taxon>Pseudomonadati</taxon>
        <taxon>Bacteroidota</taxon>
        <taxon>Saprospiria</taxon>
        <taxon>Saprospirales</taxon>
        <taxon>Haliscomenobacteraceae</taxon>
        <taxon>Phaeodactylibacter</taxon>
    </lineage>
</organism>
<reference evidence="1 2" key="1">
    <citation type="journal article" date="2014" name="Int. J. Syst. Evol. Microbiol.">
        <title>Phaeodactylibacter xiamenensis gen. nov., sp. nov., a member of the family Saprospiraceae isolated from the marine alga Phaeodactylum tricornutum.</title>
        <authorList>
            <person name="Chen Z.Jr."/>
            <person name="Lei X."/>
            <person name="Lai Q."/>
            <person name="Li Y."/>
            <person name="Zhang B."/>
            <person name="Zhang J."/>
            <person name="Zhang H."/>
            <person name="Yang L."/>
            <person name="Zheng W."/>
            <person name="Tian Y."/>
            <person name="Yu Z."/>
            <person name="Xu H.Jr."/>
            <person name="Zheng T."/>
        </authorList>
    </citation>
    <scope>NUCLEOTIDE SEQUENCE [LARGE SCALE GENOMIC DNA]</scope>
    <source>
        <strain evidence="1 2">KD52</strain>
    </source>
</reference>
<protein>
    <recommendedName>
        <fullName evidence="3">DUF1572 domain-containing protein</fullName>
    </recommendedName>
</protein>
<evidence type="ECO:0000313" key="2">
    <source>
        <dbReference type="Proteomes" id="UP000029736"/>
    </source>
</evidence>
<dbReference type="AlphaFoldDB" id="A0A098SF25"/>
<sequence>MSTTTPLNFLDNIRPLFSYYKSLGERAMAQAPDDALFQTTGNSQNSIATIIKHLHGNMLSRWTNFLTEDGEKPWRDREGEFHPTFVNRAEVMQAWKEGWACLFEAIGLLKPEQLQDLIYIRNEGHTVLEALQRQLAHYSYHCGQIVLLSKHAAGQYWQSLSIARGETQAYNAKRFEQPKERKRFYE</sequence>
<dbReference type="EMBL" id="JPOS01000004">
    <property type="protein sequence ID" value="KGE89557.1"/>
    <property type="molecule type" value="Genomic_DNA"/>
</dbReference>
<gene>
    <name evidence="1" type="ORF">IX84_01930</name>
</gene>
<dbReference type="InterPro" id="IPR011466">
    <property type="entry name" value="DUF1572"/>
</dbReference>
<name>A0A098SF25_9BACT</name>
<accession>A0A098SF25</accession>
<dbReference type="OrthoDB" id="68731at2"/>
<comment type="caution">
    <text evidence="1">The sequence shown here is derived from an EMBL/GenBank/DDBJ whole genome shotgun (WGS) entry which is preliminary data.</text>
</comment>
<dbReference type="SUPFAM" id="SSF109854">
    <property type="entry name" value="DinB/YfiT-like putative metalloenzymes"/>
    <property type="match status" value="1"/>
</dbReference>
<evidence type="ECO:0000313" key="1">
    <source>
        <dbReference type="EMBL" id="KGE89557.1"/>
    </source>
</evidence>
<dbReference type="Gene3D" id="1.20.120.450">
    <property type="entry name" value="dinb family like domain"/>
    <property type="match status" value="1"/>
</dbReference>
<proteinExistence type="predicted"/>
<dbReference type="RefSeq" id="WP_044216182.1">
    <property type="nucleotide sequence ID" value="NZ_JBKAGJ010000005.1"/>
</dbReference>
<dbReference type="InterPro" id="IPR034660">
    <property type="entry name" value="DinB/YfiT-like"/>
</dbReference>